<keyword evidence="4" id="KW-1185">Reference proteome</keyword>
<protein>
    <recommendedName>
        <fullName evidence="2">F-box domain-containing protein</fullName>
    </recommendedName>
</protein>
<evidence type="ECO:0000313" key="4">
    <source>
        <dbReference type="Proteomes" id="UP000355283"/>
    </source>
</evidence>
<accession>A0A4D9CUI7</accession>
<dbReference type="Gene3D" id="1.20.1280.50">
    <property type="match status" value="1"/>
</dbReference>
<evidence type="ECO:0000313" key="3">
    <source>
        <dbReference type="EMBL" id="TFJ82566.1"/>
    </source>
</evidence>
<dbReference type="InterPro" id="IPR036047">
    <property type="entry name" value="F-box-like_dom_sf"/>
</dbReference>
<dbReference type="EMBL" id="SDOX01000096">
    <property type="protein sequence ID" value="TFJ82566.1"/>
    <property type="molecule type" value="Genomic_DNA"/>
</dbReference>
<gene>
    <name evidence="3" type="ORF">NSK_005992</name>
</gene>
<name>A0A4D9CUI7_9STRA</name>
<comment type="caution">
    <text evidence="3">The sequence shown here is derived from an EMBL/GenBank/DDBJ whole genome shotgun (WGS) entry which is preliminary data.</text>
</comment>
<feature type="domain" description="F-box" evidence="2">
    <location>
        <begin position="17"/>
        <end position="57"/>
    </location>
</feature>
<dbReference type="InterPro" id="IPR001810">
    <property type="entry name" value="F-box_dom"/>
</dbReference>
<evidence type="ECO:0000256" key="1">
    <source>
        <dbReference type="SAM" id="MobiDB-lite"/>
    </source>
</evidence>
<reference evidence="3 4" key="1">
    <citation type="submission" date="2019-01" db="EMBL/GenBank/DDBJ databases">
        <title>Nuclear Genome Assembly of the Microalgal Biofuel strain Nannochloropsis salina CCMP1776.</title>
        <authorList>
            <person name="Hovde B."/>
        </authorList>
    </citation>
    <scope>NUCLEOTIDE SEQUENCE [LARGE SCALE GENOMIC DNA]</scope>
    <source>
        <strain evidence="3 4">CCMP1776</strain>
    </source>
</reference>
<dbReference type="CDD" id="cd09917">
    <property type="entry name" value="F-box_SF"/>
    <property type="match status" value="1"/>
</dbReference>
<dbReference type="SUPFAM" id="SSF81383">
    <property type="entry name" value="F-box domain"/>
    <property type="match status" value="1"/>
</dbReference>
<dbReference type="Proteomes" id="UP000355283">
    <property type="component" value="Unassembled WGS sequence"/>
</dbReference>
<sequence>MALADSEPGQATGWATLPIDLLHQISWLCALQDVANFQGVCRTWRSILDQSPSFYPEICRHHWAAPLCDPTSPSYKGSWRLLFLSLVAVSRPIFEILNRGVLALTSLEAGVKSGEGQDGEEALNEAPRPQIPWVRATFENFMRATYDLGRKLSLKKLSAQSLALEAYLESTRRRLEASAFLRACVHDFVRHTEALAMHYDVWNGGFVEWPAVPWRRSAIAFLIDLYVTRAPSSSVPVSPSSHSPPPPPLVSSSPPPPLSTGSSELSRNNPVPACQQKAPLLPLGLVEALDSTIKSTIAEALELFVPPVPGIPAGHWWWWSSVQIVNFHQC</sequence>
<proteinExistence type="predicted"/>
<organism evidence="3 4">
    <name type="scientific">Nannochloropsis salina CCMP1776</name>
    <dbReference type="NCBI Taxonomy" id="1027361"/>
    <lineage>
        <taxon>Eukaryota</taxon>
        <taxon>Sar</taxon>
        <taxon>Stramenopiles</taxon>
        <taxon>Ochrophyta</taxon>
        <taxon>Eustigmatophyceae</taxon>
        <taxon>Eustigmatales</taxon>
        <taxon>Monodopsidaceae</taxon>
        <taxon>Microchloropsis</taxon>
        <taxon>Microchloropsis salina</taxon>
    </lineage>
</organism>
<evidence type="ECO:0000259" key="2">
    <source>
        <dbReference type="SMART" id="SM00256"/>
    </source>
</evidence>
<dbReference type="SMART" id="SM00256">
    <property type="entry name" value="FBOX"/>
    <property type="match status" value="1"/>
</dbReference>
<feature type="region of interest" description="Disordered" evidence="1">
    <location>
        <begin position="236"/>
        <end position="270"/>
    </location>
</feature>
<feature type="compositionally biased region" description="Pro residues" evidence="1">
    <location>
        <begin position="242"/>
        <end position="258"/>
    </location>
</feature>
<dbReference type="OrthoDB" id="537270at2759"/>
<dbReference type="AlphaFoldDB" id="A0A4D9CUI7"/>